<dbReference type="EMBL" id="CP144101">
    <property type="protein sequence ID" value="WWC88866.1"/>
    <property type="molecule type" value="Genomic_DNA"/>
</dbReference>
<dbReference type="Proteomes" id="UP001355207">
    <property type="component" value="Chromosome 4"/>
</dbReference>
<sequence>MPNNATNTSTSTRDEAIELTGSVVPDFQLSEQTQTAQYRSDTRSAANANASRQSTISGGATCKCGLGATCFCGCSS</sequence>
<reference evidence="2 3" key="1">
    <citation type="submission" date="2024-01" db="EMBL/GenBank/DDBJ databases">
        <title>Comparative genomics of Cryptococcus and Kwoniella reveals pathogenesis evolution and contrasting modes of karyotype evolution via chromosome fusion or intercentromeric recombination.</title>
        <authorList>
            <person name="Coelho M.A."/>
            <person name="David-Palma M."/>
            <person name="Shea T."/>
            <person name="Bowers K."/>
            <person name="McGinley-Smith S."/>
            <person name="Mohammad A.W."/>
            <person name="Gnirke A."/>
            <person name="Yurkov A.M."/>
            <person name="Nowrousian M."/>
            <person name="Sun S."/>
            <person name="Cuomo C.A."/>
            <person name="Heitman J."/>
        </authorList>
    </citation>
    <scope>NUCLEOTIDE SEQUENCE [LARGE SCALE GENOMIC DNA]</scope>
    <source>
        <strain evidence="2 3">CBS 6074</strain>
    </source>
</reference>
<gene>
    <name evidence="2" type="ORF">L201_003781</name>
</gene>
<protein>
    <submittedName>
        <fullName evidence="2">Uncharacterized protein</fullName>
    </submittedName>
</protein>
<dbReference type="GeneID" id="91094451"/>
<accession>A0AAX4JUK4</accession>
<evidence type="ECO:0000256" key="1">
    <source>
        <dbReference type="SAM" id="MobiDB-lite"/>
    </source>
</evidence>
<name>A0AAX4JUK4_9TREE</name>
<feature type="region of interest" description="Disordered" evidence="1">
    <location>
        <begin position="21"/>
        <end position="50"/>
    </location>
</feature>
<evidence type="ECO:0000313" key="3">
    <source>
        <dbReference type="Proteomes" id="UP001355207"/>
    </source>
</evidence>
<dbReference type="RefSeq" id="XP_066075629.1">
    <property type="nucleotide sequence ID" value="XM_066219532.1"/>
</dbReference>
<feature type="compositionally biased region" description="Polar residues" evidence="1">
    <location>
        <begin position="29"/>
        <end position="39"/>
    </location>
</feature>
<dbReference type="AlphaFoldDB" id="A0AAX4JUK4"/>
<organism evidence="2 3">
    <name type="scientific">Kwoniella dendrophila CBS 6074</name>
    <dbReference type="NCBI Taxonomy" id="1295534"/>
    <lineage>
        <taxon>Eukaryota</taxon>
        <taxon>Fungi</taxon>
        <taxon>Dikarya</taxon>
        <taxon>Basidiomycota</taxon>
        <taxon>Agaricomycotina</taxon>
        <taxon>Tremellomycetes</taxon>
        <taxon>Tremellales</taxon>
        <taxon>Cryptococcaceae</taxon>
        <taxon>Kwoniella</taxon>
    </lineage>
</organism>
<keyword evidence="3" id="KW-1185">Reference proteome</keyword>
<proteinExistence type="predicted"/>
<evidence type="ECO:0000313" key="2">
    <source>
        <dbReference type="EMBL" id="WWC88866.1"/>
    </source>
</evidence>